<evidence type="ECO:0000256" key="1">
    <source>
        <dbReference type="SAM" id="SignalP"/>
    </source>
</evidence>
<keyword evidence="1" id="KW-0732">Signal</keyword>
<dbReference type="GO" id="GO:0008381">
    <property type="term" value="F:mechanosensitive monoatomic ion channel activity"/>
    <property type="evidence" value="ECO:0007669"/>
    <property type="project" value="InterPro"/>
</dbReference>
<dbReference type="InterPro" id="IPR056769">
    <property type="entry name" value="Piezo_TM1-24"/>
</dbReference>
<dbReference type="PANTHER" id="PTHR47049:SF5">
    <property type="entry name" value="PIEZO-TYPE MECHANOSENSITIVE ION CHANNEL COMPONENT"/>
    <property type="match status" value="1"/>
</dbReference>
<reference evidence="3" key="2">
    <citation type="submission" date="2004-02" db="EMBL/GenBank/DDBJ databases">
        <authorList>
            <consortium name="Genoscope"/>
            <consortium name="Whitehead Institute Centre for Genome Research"/>
        </authorList>
    </citation>
    <scope>NUCLEOTIDE SEQUENCE</scope>
</reference>
<comment type="caution">
    <text evidence="3">The sequence shown here is derived from an EMBL/GenBank/DDBJ whole genome shotgun (WGS) entry which is preliminary data.</text>
</comment>
<gene>
    <name evidence="3" type="ORF">GSTENG00005015001</name>
</gene>
<feature type="signal peptide" evidence="1">
    <location>
        <begin position="1"/>
        <end position="26"/>
    </location>
</feature>
<evidence type="ECO:0000313" key="3">
    <source>
        <dbReference type="EMBL" id="CAF90647.1"/>
    </source>
</evidence>
<sequence length="81" mass="9172">RQAAMLCSPFILLYGLALCCLQYVWGIELQPELPTSLGTMRLNQLGLDRAQYPCLRLGAMVGRPTEKLHLLHVLQPVYIVY</sequence>
<feature type="non-terminal residue" evidence="3">
    <location>
        <position position="1"/>
    </location>
</feature>
<feature type="domain" description="Piezo TM1-24" evidence="2">
    <location>
        <begin position="1"/>
        <end position="61"/>
    </location>
</feature>
<dbReference type="KEGG" id="tng:GSTEN00005015G001"/>
<dbReference type="PANTHER" id="PTHR47049">
    <property type="entry name" value="PIEZO-TYPE MECHANOSENSITIVE ION CHANNEL HOMOLOG"/>
    <property type="match status" value="1"/>
</dbReference>
<protein>
    <submittedName>
        <fullName evidence="3">(spotted green pufferfish) hypothetical protein</fullName>
    </submittedName>
</protein>
<dbReference type="OrthoDB" id="303066at2759"/>
<reference evidence="3" key="1">
    <citation type="journal article" date="2004" name="Nature">
        <title>Genome duplication in the teleost fish Tetraodon nigroviridis reveals the early vertebrate proto-karyotype.</title>
        <authorList>
            <person name="Jaillon O."/>
            <person name="Aury J.-M."/>
            <person name="Brunet F."/>
            <person name="Petit J.-L."/>
            <person name="Stange-Thomann N."/>
            <person name="Mauceli E."/>
            <person name="Bouneau L."/>
            <person name="Fischer C."/>
            <person name="Ozouf-Costaz C."/>
            <person name="Bernot A."/>
            <person name="Nicaud S."/>
            <person name="Jaffe D."/>
            <person name="Fisher S."/>
            <person name="Lutfalla G."/>
            <person name="Dossat C."/>
            <person name="Segurens B."/>
            <person name="Dasilva C."/>
            <person name="Salanoubat M."/>
            <person name="Levy M."/>
            <person name="Boudet N."/>
            <person name="Castellano S."/>
            <person name="Anthouard V."/>
            <person name="Jubin C."/>
            <person name="Castelli V."/>
            <person name="Katinka M."/>
            <person name="Vacherie B."/>
            <person name="Biemont C."/>
            <person name="Skalli Z."/>
            <person name="Cattolico L."/>
            <person name="Poulain J."/>
            <person name="De Berardinis V."/>
            <person name="Cruaud C."/>
            <person name="Duprat S."/>
            <person name="Brottier P."/>
            <person name="Coutanceau J.-P."/>
            <person name="Gouzy J."/>
            <person name="Parra G."/>
            <person name="Lardier G."/>
            <person name="Chapple C."/>
            <person name="McKernan K.J."/>
            <person name="McEwan P."/>
            <person name="Bosak S."/>
            <person name="Kellis M."/>
            <person name="Volff J.-N."/>
            <person name="Guigo R."/>
            <person name="Zody M.C."/>
            <person name="Mesirov J."/>
            <person name="Lindblad-Toh K."/>
            <person name="Birren B."/>
            <person name="Nusbaum C."/>
            <person name="Kahn D."/>
            <person name="Robinson-Rechavi M."/>
            <person name="Laudet V."/>
            <person name="Schachter V."/>
            <person name="Quetier F."/>
            <person name="Saurin W."/>
            <person name="Scarpelli C."/>
            <person name="Wincker P."/>
            <person name="Lander E.S."/>
            <person name="Weissenbach J."/>
            <person name="Roest Crollius H."/>
        </authorList>
    </citation>
    <scope>NUCLEOTIDE SEQUENCE [LARGE SCALE GENOMIC DNA]</scope>
</reference>
<feature type="chain" id="PRO_5004244660" evidence="1">
    <location>
        <begin position="27"/>
        <end position="81"/>
    </location>
</feature>
<accession>Q4T8Y5</accession>
<organism evidence="3">
    <name type="scientific">Tetraodon nigroviridis</name>
    <name type="common">Spotted green pufferfish</name>
    <name type="synonym">Chelonodon nigroviridis</name>
    <dbReference type="NCBI Taxonomy" id="99883"/>
    <lineage>
        <taxon>Eukaryota</taxon>
        <taxon>Metazoa</taxon>
        <taxon>Chordata</taxon>
        <taxon>Craniata</taxon>
        <taxon>Vertebrata</taxon>
        <taxon>Euteleostomi</taxon>
        <taxon>Actinopterygii</taxon>
        <taxon>Neopterygii</taxon>
        <taxon>Teleostei</taxon>
        <taxon>Neoteleostei</taxon>
        <taxon>Acanthomorphata</taxon>
        <taxon>Eupercaria</taxon>
        <taxon>Tetraodontiformes</taxon>
        <taxon>Tetradontoidea</taxon>
        <taxon>Tetraodontidae</taxon>
        <taxon>Tetraodon</taxon>
    </lineage>
</organism>
<dbReference type="AlphaFoldDB" id="Q4T8Y5"/>
<dbReference type="EMBL" id="CAAE01007694">
    <property type="protein sequence ID" value="CAF90647.1"/>
    <property type="molecule type" value="Genomic_DNA"/>
</dbReference>
<dbReference type="InterPro" id="IPR027272">
    <property type="entry name" value="Piezo"/>
</dbReference>
<proteinExistence type="predicted"/>
<dbReference type="GO" id="GO:0016020">
    <property type="term" value="C:membrane"/>
    <property type="evidence" value="ECO:0007669"/>
    <property type="project" value="InterPro"/>
</dbReference>
<dbReference type="Pfam" id="PF24871">
    <property type="entry name" value="Piezo_TM1-24"/>
    <property type="match status" value="1"/>
</dbReference>
<evidence type="ECO:0000259" key="2">
    <source>
        <dbReference type="Pfam" id="PF24871"/>
    </source>
</evidence>
<name>Q4T8Y5_TETNG</name>